<dbReference type="HAMAP" id="MF_00291_B">
    <property type="entry name" value="Ribosomal_uS2_B"/>
    <property type="match status" value="1"/>
</dbReference>
<name>R4RLL9_PHYAS</name>
<dbReference type="PANTHER" id="PTHR12534">
    <property type="entry name" value="30S RIBOSOMAL PROTEIN S2 PROKARYOTIC AND ORGANELLAR"/>
    <property type="match status" value="1"/>
</dbReference>
<dbReference type="InterPro" id="IPR005706">
    <property type="entry name" value="Ribosomal_uS2_bac/mit/plastid"/>
</dbReference>
<dbReference type="GO" id="GO:0006412">
    <property type="term" value="P:translation"/>
    <property type="evidence" value="ECO:0007669"/>
    <property type="project" value="UniProtKB-UniRule"/>
</dbReference>
<dbReference type="RefSeq" id="WP_015637837.1">
    <property type="nucleotide sequence ID" value="NC_021236.1"/>
</dbReference>
<dbReference type="NCBIfam" id="TIGR01011">
    <property type="entry name" value="rpsB_bact"/>
    <property type="match status" value="1"/>
</dbReference>
<evidence type="ECO:0000256" key="2">
    <source>
        <dbReference type="ARBA" id="ARBA00022980"/>
    </source>
</evidence>
<organism evidence="7 8">
    <name type="scientific">Strawberry lethal yellows phytoplasma (CPA) str. NZSb11</name>
    <dbReference type="NCBI Taxonomy" id="980422"/>
    <lineage>
        <taxon>Bacteria</taxon>
        <taxon>Bacillati</taxon>
        <taxon>Mycoplasmatota</taxon>
        <taxon>Mollicutes</taxon>
        <taxon>Acholeplasmatales</taxon>
        <taxon>Acholeplasmataceae</taxon>
        <taxon>Candidatus Phytoplasma</taxon>
        <taxon>16SrXII (Stolbur group)</taxon>
    </lineage>
</organism>
<dbReference type="PRINTS" id="PR00395">
    <property type="entry name" value="RIBOSOMALS2"/>
</dbReference>
<dbReference type="EMBL" id="CP002548">
    <property type="protein sequence ID" value="AGL90230.1"/>
    <property type="molecule type" value="Genomic_DNA"/>
</dbReference>
<protein>
    <recommendedName>
        <fullName evidence="4 5">Small ribosomal subunit protein uS2</fullName>
    </recommendedName>
</protein>
<dbReference type="Pfam" id="PF00318">
    <property type="entry name" value="Ribosomal_S2"/>
    <property type="match status" value="1"/>
</dbReference>
<keyword evidence="3 5" id="KW-0687">Ribonucleoprotein</keyword>
<keyword evidence="8" id="KW-1185">Reference proteome</keyword>
<feature type="region of interest" description="Disordered" evidence="6">
    <location>
        <begin position="240"/>
        <end position="260"/>
    </location>
</feature>
<evidence type="ECO:0000256" key="4">
    <source>
        <dbReference type="ARBA" id="ARBA00035256"/>
    </source>
</evidence>
<accession>R4RLL9</accession>
<dbReference type="SUPFAM" id="SSF52313">
    <property type="entry name" value="Ribosomal protein S2"/>
    <property type="match status" value="1"/>
</dbReference>
<dbReference type="Proteomes" id="UP000013941">
    <property type="component" value="Chromosome"/>
</dbReference>
<dbReference type="Gene3D" id="3.40.50.10490">
    <property type="entry name" value="Glucose-6-phosphate isomerase like protein, domain 1"/>
    <property type="match status" value="1"/>
</dbReference>
<dbReference type="GO" id="GO:0022627">
    <property type="term" value="C:cytosolic small ribosomal subunit"/>
    <property type="evidence" value="ECO:0007669"/>
    <property type="project" value="TreeGrafter"/>
</dbReference>
<evidence type="ECO:0000256" key="1">
    <source>
        <dbReference type="ARBA" id="ARBA00006242"/>
    </source>
</evidence>
<dbReference type="FunFam" id="1.10.287.610:FF:000001">
    <property type="entry name" value="30S ribosomal protein S2"/>
    <property type="match status" value="1"/>
</dbReference>
<evidence type="ECO:0000313" key="7">
    <source>
        <dbReference type="EMBL" id="AGL90230.1"/>
    </source>
</evidence>
<dbReference type="PANTHER" id="PTHR12534:SF0">
    <property type="entry name" value="SMALL RIBOSOMAL SUBUNIT PROTEIN US2M"/>
    <property type="match status" value="1"/>
</dbReference>
<sequence>MAVVTMKQLLESGTNFGHSTRKWNPKMKKYIFTSRNGIHIIDIKKTSEKIEEAYQELSKIVNQGGKVLFLGTKKQIQTSIMEESKRCGQYYVNHRWLGGILTNFHTILKRIQLLHDLHKQEEDGVWKKLPKKEVVQLKRKRDKLEKFLGGIKDMKELPQALFVVDLEKEKNAVAEARKLNIKVFSMVDTNCDPDLVDYIIPANDDAIRSVKIITWIIANACVEGSGGVAEKPEQFDAKNVLKPKLPYQPNRRPYQETVKK</sequence>
<dbReference type="KEGG" id="nzs:SLY_0308"/>
<dbReference type="OrthoDB" id="9808036at2"/>
<evidence type="ECO:0000256" key="6">
    <source>
        <dbReference type="SAM" id="MobiDB-lite"/>
    </source>
</evidence>
<dbReference type="CDD" id="cd01425">
    <property type="entry name" value="RPS2"/>
    <property type="match status" value="1"/>
</dbReference>
<evidence type="ECO:0000313" key="8">
    <source>
        <dbReference type="Proteomes" id="UP000013941"/>
    </source>
</evidence>
<dbReference type="Gene3D" id="1.10.287.610">
    <property type="entry name" value="Helix hairpin bin"/>
    <property type="match status" value="1"/>
</dbReference>
<dbReference type="InterPro" id="IPR023591">
    <property type="entry name" value="Ribosomal_uS2_flav_dom_sf"/>
</dbReference>
<dbReference type="InterPro" id="IPR001865">
    <property type="entry name" value="Ribosomal_uS2"/>
</dbReference>
<dbReference type="PATRIC" id="fig|980422.3.peg.286"/>
<comment type="similarity">
    <text evidence="1 5">Belongs to the universal ribosomal protein uS2 family.</text>
</comment>
<gene>
    <name evidence="5 7" type="primary">rpsB</name>
    <name evidence="7" type="ORF">SLY_0308</name>
</gene>
<dbReference type="HOGENOM" id="CLU_040318_1_2_14"/>
<keyword evidence="2 5" id="KW-0689">Ribosomal protein</keyword>
<proteinExistence type="inferred from homology"/>
<evidence type="ECO:0000256" key="5">
    <source>
        <dbReference type="HAMAP-Rule" id="MF_00291"/>
    </source>
</evidence>
<dbReference type="AlphaFoldDB" id="R4RLL9"/>
<evidence type="ECO:0000256" key="3">
    <source>
        <dbReference type="ARBA" id="ARBA00023274"/>
    </source>
</evidence>
<dbReference type="GO" id="GO:0003735">
    <property type="term" value="F:structural constituent of ribosome"/>
    <property type="evidence" value="ECO:0007669"/>
    <property type="project" value="InterPro"/>
</dbReference>
<reference evidence="7 8" key="1">
    <citation type="journal article" date="2013" name="BMC Genomics">
        <title>Comparison of the complete genome sequence of two closely related isolates of 'Candidatus Phytoplasma australiense' reveals genome plasticity.</title>
        <authorList>
            <person name="Andersen M.T."/>
            <person name="Liefting L.W."/>
            <person name="Havukkala I."/>
            <person name="Beever R.E."/>
        </authorList>
    </citation>
    <scope>NUCLEOTIDE SEQUENCE [LARGE SCALE GENOMIC DNA]</scope>
    <source>
        <strain evidence="7 8">NZSb11</strain>
    </source>
</reference>